<sequence length="1137" mass="128693">MMVTFVSQCEKNALKKTRRVLDAFANRIGDNTWQTLITEEGLLTVKKMLRQTASRSTAVSCHWIRSRSRSQFLWVVGNKKKFNLEGVVPVNSTEREQVVHERFALNTEVIANLAAIAGYFHDLGKANKLFQIKLGALNNERQGGSGTSTIVSKNYEPLRHEWISLRMFQAFVGQKADKQWLQSLATINNQTAKEFETALPEFQDLLASNIPNPFTTLPPIANMVAWLIVSHHRLPQFPKSLPSQPNIEHADQWRKIFEACWNSPQVADATWNQAQKLANWDFTPFGTPFNSAFWQANIADLAKRALECQRLFTKEWHQSLFAQHLARLSLMLADHAESSLPQVKNNDSDRNYLAFANTGKNEQGQHVLKQKLDDHNIKVGKLAYEIACTLPSIKSKLSTLGKIKALESPVPSKSKTEFGWQDKAVKLAQSLQEIVKDTGFFGISMASTGKGKTRANAKIMYALSEPKKCRFSVALGLRTLSIQTAKALRNDLFEQDEKSQQLAREKVALLVGSQAVRDLQQIDLTQNLEAELTSDELNGSSSAEPLLKDEVELLSDLNLALTKSFKWLQHDPKILKLLHAPILVSTIDYLIPATDGVRGGRQIAPMLRLLSSDLVLDEPDDFSMADFPALCRLVNWAGMLGSKVLISTATIMPSEAEALFDAYQHGRAEYVKANGQQQGSAAVCCAWFDEFNEPKKALVENKKTFAKAHLEFASVRDIRLAKNDLHLRQAKLVEINTDHFSTPSQSMAARIYQSIIDLHPNHAVALTGKRVSIGLVRMANINPLVAVAKHLQTTAAPENTRIHYCIYHGQYPLLQRSSMEQMLDKALKRNDVELWSQTSGLAEIVAKSAELDHIFVVLATSVAEVGRDHDYDWAVVEPSSMRSIIQLAGRVQRHRKLTPNTHNIHVLSKNFKGLKNEKICFAKPGFETKRIGYAAKNLAELNTEKVFSSISAATRIVKPIRPDITHTQPPKFKTFAQLEHTAQSINLYGNDNMLNYAARWWQHDLSWCGEIQRLQPFRKSHQHKDYRLEYFERNHKYLWCEKVEGSYPIKYQKTQDIEVTNKPLLLAQGISIWHQFDLAEQVKLLSKQLGKSEQHTLEVHTHVSLQEYDQASMETWIYQTELGIYKLLTKDEFNNDK</sequence>
<keyword evidence="4" id="KW-0547">Nucleotide-binding</keyword>
<keyword evidence="7" id="KW-0067">ATP-binding</keyword>
<dbReference type="Pfam" id="PF22590">
    <property type="entry name" value="Cas3-like_C_2"/>
    <property type="match status" value="1"/>
</dbReference>
<dbReference type="PROSITE" id="PS51643">
    <property type="entry name" value="HD_CAS3"/>
    <property type="match status" value="1"/>
</dbReference>
<dbReference type="GO" id="GO:0004386">
    <property type="term" value="F:helicase activity"/>
    <property type="evidence" value="ECO:0007669"/>
    <property type="project" value="UniProtKB-KW"/>
</dbReference>
<accession>A0AAU6VV26</accession>
<gene>
    <name evidence="10" type="primary">cas3f</name>
    <name evidence="10" type="ORF">MRN67_02290</name>
</gene>
<evidence type="ECO:0000256" key="1">
    <source>
        <dbReference type="ARBA" id="ARBA00006847"/>
    </source>
</evidence>
<evidence type="ECO:0000313" key="10">
    <source>
        <dbReference type="EMBL" id="XAG89267.1"/>
    </source>
</evidence>
<comment type="similarity">
    <text evidence="2">In the central section; belongs to the CRISPR-associated helicase Cas3 family.</text>
</comment>
<dbReference type="InterPro" id="IPR048823">
    <property type="entry name" value="Cas3_I-F_Cas2"/>
</dbReference>
<organism evidence="10">
    <name type="scientific">bacterium 19CA01SA08</name>
    <dbReference type="NCBI Taxonomy" id="2920574"/>
    <lineage>
        <taxon>Bacteria</taxon>
    </lineage>
</organism>
<comment type="similarity">
    <text evidence="1">In the N-terminal section; belongs to the CRISPR-associated nuclease Cas3-HD family.</text>
</comment>
<evidence type="ECO:0000256" key="5">
    <source>
        <dbReference type="ARBA" id="ARBA00022801"/>
    </source>
</evidence>
<dbReference type="InterPro" id="IPR013395">
    <property type="entry name" value="CRISPR-assoc_Cas3_yers"/>
</dbReference>
<dbReference type="AlphaFoldDB" id="A0AAU6VV26"/>
<keyword evidence="6" id="KW-0347">Helicase</keyword>
<dbReference type="GO" id="GO:0051607">
    <property type="term" value="P:defense response to virus"/>
    <property type="evidence" value="ECO:0007669"/>
    <property type="project" value="UniProtKB-KW"/>
</dbReference>
<keyword evidence="5" id="KW-0378">Hydrolase</keyword>
<evidence type="ECO:0000256" key="4">
    <source>
        <dbReference type="ARBA" id="ARBA00022741"/>
    </source>
</evidence>
<evidence type="ECO:0000259" key="9">
    <source>
        <dbReference type="PROSITE" id="PS51643"/>
    </source>
</evidence>
<evidence type="ECO:0000256" key="8">
    <source>
        <dbReference type="ARBA" id="ARBA00023118"/>
    </source>
</evidence>
<feature type="domain" description="HD Cas3-type" evidence="9">
    <location>
        <begin position="92"/>
        <end position="336"/>
    </location>
</feature>
<protein>
    <submittedName>
        <fullName evidence="10">Type I-F CRISPR-associated helicase Cas3f</fullName>
    </submittedName>
</protein>
<dbReference type="GO" id="GO:0016787">
    <property type="term" value="F:hydrolase activity"/>
    <property type="evidence" value="ECO:0007669"/>
    <property type="project" value="UniProtKB-KW"/>
</dbReference>
<name>A0AAU6VV26_UNCXX</name>
<dbReference type="GO" id="GO:0005524">
    <property type="term" value="F:ATP binding"/>
    <property type="evidence" value="ECO:0007669"/>
    <property type="project" value="UniProtKB-KW"/>
</dbReference>
<evidence type="ECO:0000256" key="2">
    <source>
        <dbReference type="ARBA" id="ARBA00009046"/>
    </source>
</evidence>
<dbReference type="InterPro" id="IPR054712">
    <property type="entry name" value="Cas3-like_dom"/>
</dbReference>
<dbReference type="SUPFAM" id="SSF52540">
    <property type="entry name" value="P-loop containing nucleoside triphosphate hydrolases"/>
    <property type="match status" value="1"/>
</dbReference>
<keyword evidence="3" id="KW-0479">Metal-binding</keyword>
<dbReference type="InterPro" id="IPR027417">
    <property type="entry name" value="P-loop_NTPase"/>
</dbReference>
<dbReference type="Pfam" id="PF21384">
    <property type="entry name" value="Cas3_I-F_Cas2"/>
    <property type="match status" value="1"/>
</dbReference>
<dbReference type="GO" id="GO:0046872">
    <property type="term" value="F:metal ion binding"/>
    <property type="evidence" value="ECO:0007669"/>
    <property type="project" value="UniProtKB-KW"/>
</dbReference>
<dbReference type="EMBL" id="CP095355">
    <property type="protein sequence ID" value="XAG89267.1"/>
    <property type="molecule type" value="Genomic_DNA"/>
</dbReference>
<dbReference type="Pfam" id="PF18019">
    <property type="entry name" value="Cas3_HD"/>
    <property type="match status" value="1"/>
</dbReference>
<dbReference type="NCBIfam" id="TIGR02562">
    <property type="entry name" value="cas3_yersinia"/>
    <property type="match status" value="1"/>
</dbReference>
<dbReference type="InterPro" id="IPR038257">
    <property type="entry name" value="CRISPR-assoc_Cas3_HD_sf"/>
</dbReference>
<proteinExistence type="inferred from homology"/>
<dbReference type="InterPro" id="IPR006483">
    <property type="entry name" value="CRISPR-assoc_Cas3_HD"/>
</dbReference>
<evidence type="ECO:0000256" key="3">
    <source>
        <dbReference type="ARBA" id="ARBA00022723"/>
    </source>
</evidence>
<dbReference type="Gene3D" id="1.10.3210.30">
    <property type="match status" value="1"/>
</dbReference>
<keyword evidence="8" id="KW-0051">Antiviral defense</keyword>
<reference evidence="10" key="1">
    <citation type="submission" date="2022-03" db="EMBL/GenBank/DDBJ databases">
        <title>Sea Food Isolates.</title>
        <authorList>
            <person name="Li c."/>
        </authorList>
    </citation>
    <scope>NUCLEOTIDE SEQUENCE</scope>
    <source>
        <strain evidence="10">19CA01SA08</strain>
    </source>
</reference>
<evidence type="ECO:0000256" key="6">
    <source>
        <dbReference type="ARBA" id="ARBA00022806"/>
    </source>
</evidence>
<evidence type="ECO:0000256" key="7">
    <source>
        <dbReference type="ARBA" id="ARBA00022840"/>
    </source>
</evidence>